<name>A0ABU0I2H4_9HYPH</name>
<accession>A0ABU0I2H4</accession>
<evidence type="ECO:0000313" key="3">
    <source>
        <dbReference type="Proteomes" id="UP001231124"/>
    </source>
</evidence>
<evidence type="ECO:0000256" key="1">
    <source>
        <dbReference type="SAM" id="SignalP"/>
    </source>
</evidence>
<dbReference type="Proteomes" id="UP001231124">
    <property type="component" value="Unassembled WGS sequence"/>
</dbReference>
<dbReference type="EMBL" id="JAUSVP010000010">
    <property type="protein sequence ID" value="MDQ0448808.1"/>
    <property type="molecule type" value="Genomic_DNA"/>
</dbReference>
<reference evidence="2 3" key="1">
    <citation type="submission" date="2023-07" db="EMBL/GenBank/DDBJ databases">
        <title>Genomic Encyclopedia of Type Strains, Phase IV (KMG-IV): sequencing the most valuable type-strain genomes for metagenomic binning, comparative biology and taxonomic classification.</title>
        <authorList>
            <person name="Goeker M."/>
        </authorList>
    </citation>
    <scope>NUCLEOTIDE SEQUENCE [LARGE SCALE GENOMIC DNA]</scope>
    <source>
        <strain evidence="2 3">DSM 19013</strain>
    </source>
</reference>
<keyword evidence="1" id="KW-0732">Signal</keyword>
<comment type="caution">
    <text evidence="2">The sequence shown here is derived from an EMBL/GenBank/DDBJ whole genome shotgun (WGS) entry which is preliminary data.</text>
</comment>
<feature type="signal peptide" evidence="1">
    <location>
        <begin position="1"/>
        <end position="31"/>
    </location>
</feature>
<evidence type="ECO:0000313" key="2">
    <source>
        <dbReference type="EMBL" id="MDQ0448808.1"/>
    </source>
</evidence>
<gene>
    <name evidence="2" type="ORF">QO012_003320</name>
</gene>
<sequence length="397" mass="43060">MVPATLSSKATLAARAFTAACGLLWLGTAAASEVRLHVDGPVETVFRWKQDGCPSDFIPDSPARAFRRPDGSVMLIAAHFRNGSFAGPSLDRLKPRCHASSGGAELDQPERFDDRFWVQGLAPLPKGGLFALVSHEYMGKRHPGRCLSASRPGPQCWYSAIVGATADAQGLSFSLEPPATRVVAAPPTRFDPGATARTGFFTATNIVEAGGWLYFVSWAEIPGTRGNCLFRAPSDSPAGPWRARRAGGFTGFFPSAYETGRDEHTTPTRCDVIGADRQLGILRSIVRLETVDLYVGVFSVANGMQRPAGIYYSLSPDLLTWGEARMLVDLRPWYGTMECAAFYDYPSLIDPASSSPTFATAGQHLQLYLTRFNWSTCDRGLDRDLVRLSIAVRTGAP</sequence>
<evidence type="ECO:0008006" key="4">
    <source>
        <dbReference type="Google" id="ProtNLM"/>
    </source>
</evidence>
<proteinExistence type="predicted"/>
<keyword evidence="3" id="KW-1185">Reference proteome</keyword>
<dbReference type="RefSeq" id="WP_238201888.1">
    <property type="nucleotide sequence ID" value="NZ_BPQE01000006.1"/>
</dbReference>
<protein>
    <recommendedName>
        <fullName evidence="4">DUF4185 domain-containing protein</fullName>
    </recommendedName>
</protein>
<organism evidence="2 3">
    <name type="scientific">Methylobacterium aerolatum</name>
    <dbReference type="NCBI Taxonomy" id="418708"/>
    <lineage>
        <taxon>Bacteria</taxon>
        <taxon>Pseudomonadati</taxon>
        <taxon>Pseudomonadota</taxon>
        <taxon>Alphaproteobacteria</taxon>
        <taxon>Hyphomicrobiales</taxon>
        <taxon>Methylobacteriaceae</taxon>
        <taxon>Methylobacterium</taxon>
    </lineage>
</organism>
<feature type="chain" id="PRO_5045490654" description="DUF4185 domain-containing protein" evidence="1">
    <location>
        <begin position="32"/>
        <end position="397"/>
    </location>
</feature>